<reference evidence="2 3" key="1">
    <citation type="submission" date="2020-08" db="EMBL/GenBank/DDBJ databases">
        <title>Genomic Encyclopedia of Type Strains, Phase IV (KMG-IV): sequencing the most valuable type-strain genomes for metagenomic binning, comparative biology and taxonomic classification.</title>
        <authorList>
            <person name="Goeker M."/>
        </authorList>
    </citation>
    <scope>NUCLEOTIDE SEQUENCE [LARGE SCALE GENOMIC DNA]</scope>
    <source>
        <strain evidence="2 3">DSM 26287</strain>
    </source>
</reference>
<protein>
    <recommendedName>
        <fullName evidence="1">DUF4314 domain-containing protein</fullName>
    </recommendedName>
</protein>
<gene>
    <name evidence="2" type="ORF">HNQ55_001646</name>
</gene>
<proteinExistence type="predicted"/>
<accession>A0A7X0NGT4</accession>
<organism evidence="2 3">
    <name type="scientific">Thalassotalea piscium</name>
    <dbReference type="NCBI Taxonomy" id="1230533"/>
    <lineage>
        <taxon>Bacteria</taxon>
        <taxon>Pseudomonadati</taxon>
        <taxon>Pseudomonadota</taxon>
        <taxon>Gammaproteobacteria</taxon>
        <taxon>Alteromonadales</taxon>
        <taxon>Colwelliaceae</taxon>
        <taxon>Thalassotalea</taxon>
    </lineage>
</organism>
<dbReference type="Proteomes" id="UP000537141">
    <property type="component" value="Unassembled WGS sequence"/>
</dbReference>
<dbReference type="EMBL" id="JACHHU010000010">
    <property type="protein sequence ID" value="MBB6543139.1"/>
    <property type="molecule type" value="Genomic_DNA"/>
</dbReference>
<comment type="caution">
    <text evidence="2">The sequence shown here is derived from an EMBL/GenBank/DDBJ whole genome shotgun (WGS) entry which is preliminary data.</text>
</comment>
<dbReference type="Pfam" id="PF14192">
    <property type="entry name" value="DUF4314"/>
    <property type="match status" value="1"/>
</dbReference>
<dbReference type="AlphaFoldDB" id="A0A7X0NGT4"/>
<evidence type="ECO:0000313" key="2">
    <source>
        <dbReference type="EMBL" id="MBB6543139.1"/>
    </source>
</evidence>
<keyword evidence="3" id="KW-1185">Reference proteome</keyword>
<sequence>MDDDPNPIAVGDLGYVTNVNGIGKPWCQVTVNWDSGRTLRLLYPQDNFVIVE</sequence>
<evidence type="ECO:0000313" key="3">
    <source>
        <dbReference type="Proteomes" id="UP000537141"/>
    </source>
</evidence>
<evidence type="ECO:0000259" key="1">
    <source>
        <dbReference type="Pfam" id="PF14192"/>
    </source>
</evidence>
<name>A0A7X0NGT4_9GAMM</name>
<feature type="domain" description="DUF4314" evidence="1">
    <location>
        <begin position="1"/>
        <end position="49"/>
    </location>
</feature>
<dbReference type="InterPro" id="IPR025463">
    <property type="entry name" value="DUF4314"/>
</dbReference>